<dbReference type="Gene3D" id="2.60.40.60">
    <property type="entry name" value="Cadherins"/>
    <property type="match status" value="1"/>
</dbReference>
<keyword evidence="3" id="KW-0106">Calcium</keyword>
<keyword evidence="2" id="KW-1133">Transmembrane helix</keyword>
<organism evidence="5">
    <name type="scientific">Timema shepardi</name>
    <name type="common">Walking stick</name>
    <dbReference type="NCBI Taxonomy" id="629360"/>
    <lineage>
        <taxon>Eukaryota</taxon>
        <taxon>Metazoa</taxon>
        <taxon>Ecdysozoa</taxon>
        <taxon>Arthropoda</taxon>
        <taxon>Hexapoda</taxon>
        <taxon>Insecta</taxon>
        <taxon>Pterygota</taxon>
        <taxon>Neoptera</taxon>
        <taxon>Polyneoptera</taxon>
        <taxon>Phasmatodea</taxon>
        <taxon>Timematodea</taxon>
        <taxon>Timematoidea</taxon>
        <taxon>Timematidae</taxon>
        <taxon>Timema</taxon>
    </lineage>
</organism>
<keyword evidence="1" id="KW-0812">Transmembrane</keyword>
<proteinExistence type="predicted"/>
<dbReference type="InterPro" id="IPR015919">
    <property type="entry name" value="Cadherin-like_sf"/>
</dbReference>
<accession>A0A7R9AM67</accession>
<keyword evidence="2" id="KW-0472">Membrane</keyword>
<dbReference type="AlphaFoldDB" id="A0A7R9AM67"/>
<dbReference type="GO" id="GO:0016020">
    <property type="term" value="C:membrane"/>
    <property type="evidence" value="ECO:0007669"/>
    <property type="project" value="InterPro"/>
</dbReference>
<dbReference type="SUPFAM" id="SSF49313">
    <property type="entry name" value="Cadherin-like"/>
    <property type="match status" value="1"/>
</dbReference>
<dbReference type="EMBL" id="OC000253">
    <property type="protein sequence ID" value="CAD7256658.1"/>
    <property type="molecule type" value="Genomic_DNA"/>
</dbReference>
<evidence type="ECO:0000256" key="2">
    <source>
        <dbReference type="ARBA" id="ARBA00022989"/>
    </source>
</evidence>
<dbReference type="GO" id="GO:0005509">
    <property type="term" value="F:calcium ion binding"/>
    <property type="evidence" value="ECO:0007669"/>
    <property type="project" value="UniProtKB-UniRule"/>
</dbReference>
<name>A0A7R9AM67_TIMSH</name>
<sequence>MFCPVFVAVENENDNTPLTEEPVYYTSIPENSSSGKVVAHLRADDHDRDPDQRLSYRITAGNPESFFSIDSDTEIRALCRCSPSLVDKPLFTTAKRDGCVLECRGIQYSLFPCVQPFGFPSNGDQRDELL</sequence>
<protein>
    <recommendedName>
        <fullName evidence="4">Cadherin domain-containing protein</fullName>
    </recommendedName>
</protein>
<evidence type="ECO:0000256" key="3">
    <source>
        <dbReference type="PROSITE-ProRule" id="PRU00043"/>
    </source>
</evidence>
<dbReference type="PANTHER" id="PTHR24026:SF125">
    <property type="entry name" value="FAT-LIKE CADHERIN-RELATED TUMOR SUPPRESSOR HOMOLOG"/>
    <property type="match status" value="1"/>
</dbReference>
<dbReference type="PANTHER" id="PTHR24026">
    <property type="entry name" value="FAT ATYPICAL CADHERIN-RELATED"/>
    <property type="match status" value="1"/>
</dbReference>
<evidence type="ECO:0000256" key="1">
    <source>
        <dbReference type="ARBA" id="ARBA00022692"/>
    </source>
</evidence>
<dbReference type="InterPro" id="IPR002126">
    <property type="entry name" value="Cadherin-like_dom"/>
</dbReference>
<dbReference type="CDD" id="cd11304">
    <property type="entry name" value="Cadherin_repeat"/>
    <property type="match status" value="1"/>
</dbReference>
<reference evidence="5" key="1">
    <citation type="submission" date="2020-11" db="EMBL/GenBank/DDBJ databases">
        <authorList>
            <person name="Tran Van P."/>
        </authorList>
    </citation>
    <scope>NUCLEOTIDE SEQUENCE</scope>
</reference>
<dbReference type="Pfam" id="PF00028">
    <property type="entry name" value="Cadherin"/>
    <property type="match status" value="1"/>
</dbReference>
<gene>
    <name evidence="5" type="ORF">TSIB3V08_LOCUS938</name>
</gene>
<feature type="domain" description="Cadherin" evidence="4">
    <location>
        <begin position="20"/>
        <end position="73"/>
    </location>
</feature>
<evidence type="ECO:0000313" key="5">
    <source>
        <dbReference type="EMBL" id="CAD7256658.1"/>
    </source>
</evidence>
<evidence type="ECO:0000259" key="4">
    <source>
        <dbReference type="PROSITE" id="PS50268"/>
    </source>
</evidence>
<dbReference type="GO" id="GO:0007156">
    <property type="term" value="P:homophilic cell adhesion via plasma membrane adhesion molecules"/>
    <property type="evidence" value="ECO:0007669"/>
    <property type="project" value="InterPro"/>
</dbReference>
<dbReference type="PROSITE" id="PS50268">
    <property type="entry name" value="CADHERIN_2"/>
    <property type="match status" value="1"/>
</dbReference>